<organism evidence="4 5">
    <name type="scientific">Streptomyces clavuligerus</name>
    <dbReference type="NCBI Taxonomy" id="1901"/>
    <lineage>
        <taxon>Bacteria</taxon>
        <taxon>Bacillati</taxon>
        <taxon>Actinomycetota</taxon>
        <taxon>Actinomycetes</taxon>
        <taxon>Kitasatosporales</taxon>
        <taxon>Streptomycetaceae</taxon>
        <taxon>Streptomyces</taxon>
    </lineage>
</organism>
<dbReference type="GeneID" id="93733656"/>
<feature type="region of interest" description="Disordered" evidence="1">
    <location>
        <begin position="1"/>
        <end position="27"/>
    </location>
</feature>
<gene>
    <name evidence="4" type="ORF">SCLAV_p0517</name>
</gene>
<dbReference type="SUPFAM" id="SSF50370">
    <property type="entry name" value="Ricin B-like lectins"/>
    <property type="match status" value="1"/>
</dbReference>
<keyword evidence="2" id="KW-0472">Membrane</keyword>
<dbReference type="OrthoDB" id="4331193at2"/>
<accession>B5GRF6</accession>
<dbReference type="Pfam" id="PF14200">
    <property type="entry name" value="RicinB_lectin_2"/>
    <property type="match status" value="1"/>
</dbReference>
<keyword evidence="4" id="KW-0614">Plasmid</keyword>
<evidence type="ECO:0000256" key="2">
    <source>
        <dbReference type="SAM" id="Phobius"/>
    </source>
</evidence>
<name>B5GRF6_STRCL</name>
<evidence type="ECO:0000256" key="1">
    <source>
        <dbReference type="SAM" id="MobiDB-lite"/>
    </source>
</evidence>
<keyword evidence="2" id="KW-1133">Transmembrane helix</keyword>
<dbReference type="Gene3D" id="2.80.10.50">
    <property type="match status" value="1"/>
</dbReference>
<dbReference type="EMBL" id="CM000914">
    <property type="protein sequence ID" value="EFG04007.2"/>
    <property type="molecule type" value="Genomic_DNA"/>
</dbReference>
<feature type="domain" description="Ricin B lectin" evidence="3">
    <location>
        <begin position="111"/>
        <end position="173"/>
    </location>
</feature>
<keyword evidence="5" id="KW-1185">Reference proteome</keyword>
<feature type="region of interest" description="Disordered" evidence="1">
    <location>
        <begin position="68"/>
        <end position="107"/>
    </location>
</feature>
<dbReference type="InterPro" id="IPR035992">
    <property type="entry name" value="Ricin_B-like_lectins"/>
</dbReference>
<feature type="compositionally biased region" description="Low complexity" evidence="1">
    <location>
        <begin position="81"/>
        <end position="98"/>
    </location>
</feature>
<dbReference type="GO" id="GO:0030246">
    <property type="term" value="F:carbohydrate binding"/>
    <property type="evidence" value="ECO:0007669"/>
    <property type="project" value="UniProtKB-KW"/>
</dbReference>
<dbReference type="eggNOG" id="ENOG5031NTA">
    <property type="taxonomic scope" value="Bacteria"/>
</dbReference>
<feature type="compositionally biased region" description="Gly residues" evidence="1">
    <location>
        <begin position="68"/>
        <end position="80"/>
    </location>
</feature>
<dbReference type="AlphaFoldDB" id="B5GRF6"/>
<dbReference type="Proteomes" id="UP000002357">
    <property type="component" value="Plasmid pSCL4"/>
</dbReference>
<proteinExistence type="predicted"/>
<evidence type="ECO:0000313" key="4">
    <source>
        <dbReference type="EMBL" id="EFG04007.2"/>
    </source>
</evidence>
<protein>
    <submittedName>
        <fullName evidence="4">Putative exported lectin-like protein</fullName>
    </submittedName>
</protein>
<dbReference type="InterPro" id="IPR000772">
    <property type="entry name" value="Ricin_B_lectin"/>
</dbReference>
<dbReference type="RefSeq" id="WP_003954375.1">
    <property type="nucleotide sequence ID" value="NZ_CM000914.1"/>
</dbReference>
<dbReference type="PROSITE" id="PS50231">
    <property type="entry name" value="RICIN_B_LECTIN"/>
    <property type="match status" value="1"/>
</dbReference>
<evidence type="ECO:0000313" key="5">
    <source>
        <dbReference type="Proteomes" id="UP000002357"/>
    </source>
</evidence>
<keyword evidence="2" id="KW-0812">Transmembrane</keyword>
<feature type="transmembrane region" description="Helical" evidence="2">
    <location>
        <begin position="44"/>
        <end position="66"/>
    </location>
</feature>
<dbReference type="CDD" id="cd00161">
    <property type="entry name" value="beta-trefoil_Ricin-like"/>
    <property type="match status" value="1"/>
</dbReference>
<keyword evidence="4" id="KW-0430">Lectin</keyword>
<reference evidence="4 5" key="1">
    <citation type="journal article" date="2010" name="Genome Biol. Evol.">
        <title>The sequence of a 1.8-mb bacterial linear plasmid reveals a rich evolutionary reservoir of secondary metabolic pathways.</title>
        <authorList>
            <person name="Medema M.H."/>
            <person name="Trefzer A."/>
            <person name="Kovalchuk A."/>
            <person name="van den Berg M."/>
            <person name="Mueller U."/>
            <person name="Heijne W."/>
            <person name="Wu L."/>
            <person name="Alam M.T."/>
            <person name="Ronning C.M."/>
            <person name="Nierman W.C."/>
            <person name="Bovenberg R.A.L."/>
            <person name="Breitling R."/>
            <person name="Takano E."/>
        </authorList>
    </citation>
    <scope>NUCLEOTIDE SEQUENCE [LARGE SCALE GENOMIC DNA]</scope>
    <source>
        <strain evidence="5">ATCC 27064 / DSM 738 / JCM 4710 / NBRC 13307 / NCIMB 12785 / NRRL 3585 / VKM Ac-602</strain>
        <plasmid evidence="4">pSCL4</plasmid>
    </source>
</reference>
<sequence>MTGAGAAGDGDRPGDDSGGNVFHGPAGVQRGSGNLQVNFHEHRAGVLSACAVALVCVATVVVVWVGGGPDGGPDTRGGTAGVTPGNTDPATAPGTTPPRSDGADPPALTGRLVNVGSGLCLRVPHTADDAVPVQDTCTAAADRTWTLTPRSASTHTLRNAHSGRCLAVTGRQNLSPARQLGCAGGPEGRHWELLWGTGDRAGRFMLRVIGAARCLVVQGPAADRPAAQVSCGEEYDDQWWRLSAPQARSGRIPGVERPG</sequence>
<geneLocation type="plasmid" evidence="4 5">
    <name>pSCL4</name>
</geneLocation>
<evidence type="ECO:0000259" key="3">
    <source>
        <dbReference type="Pfam" id="PF14200"/>
    </source>
</evidence>